<protein>
    <submittedName>
        <fullName evidence="2">DUF898 domain-containing protein</fullName>
    </submittedName>
</protein>
<keyword evidence="1" id="KW-0472">Membrane</keyword>
<keyword evidence="3" id="KW-1185">Reference proteome</keyword>
<dbReference type="Proteomes" id="UP001299068">
    <property type="component" value="Unassembled WGS sequence"/>
</dbReference>
<proteinExistence type="predicted"/>
<dbReference type="RefSeq" id="WP_221858606.1">
    <property type="nucleotide sequence ID" value="NZ_JAIKTU010000001.1"/>
</dbReference>
<organism evidence="2 3">
    <name type="scientific">Clostridium sardiniense</name>
    <name type="common">Clostridium absonum</name>
    <dbReference type="NCBI Taxonomy" id="29369"/>
    <lineage>
        <taxon>Bacteria</taxon>
        <taxon>Bacillati</taxon>
        <taxon>Bacillota</taxon>
        <taxon>Clostridia</taxon>
        <taxon>Eubacteriales</taxon>
        <taxon>Clostridiaceae</taxon>
        <taxon>Clostridium</taxon>
    </lineage>
</organism>
<evidence type="ECO:0000256" key="1">
    <source>
        <dbReference type="SAM" id="Phobius"/>
    </source>
</evidence>
<evidence type="ECO:0000313" key="2">
    <source>
        <dbReference type="EMBL" id="MBY0754173.1"/>
    </source>
</evidence>
<evidence type="ECO:0000313" key="3">
    <source>
        <dbReference type="Proteomes" id="UP001299068"/>
    </source>
</evidence>
<comment type="caution">
    <text evidence="2">The sequence shown here is derived from an EMBL/GenBank/DDBJ whole genome shotgun (WGS) entry which is preliminary data.</text>
</comment>
<dbReference type="EMBL" id="JAIKTU010000001">
    <property type="protein sequence ID" value="MBY0754173.1"/>
    <property type="molecule type" value="Genomic_DNA"/>
</dbReference>
<name>A0ABS7KUB0_CLOSR</name>
<feature type="transmembrane region" description="Helical" evidence="1">
    <location>
        <begin position="76"/>
        <end position="96"/>
    </location>
</feature>
<sequence>MKICSSIIENKIKYDSYFDKRVKDYIILKIKFVLICALTLGIGYPWALCMEYKVKSHHTVICGKRLKFIGKPRELIFHWLFWWLLSIITFGLFLIVTHVRMDQWITANTIFEDVEIK</sequence>
<accession>A0ABS7KUB0</accession>
<gene>
    <name evidence="2" type="ORF">K5V21_01760</name>
</gene>
<keyword evidence="1" id="KW-0812">Transmembrane</keyword>
<reference evidence="2 3" key="1">
    <citation type="journal article" date="2021" name="Cell Host Microbe">
        <title>in vivo commensal control of Clostridioides difficile virulence.</title>
        <authorList>
            <person name="Girinathan B.P."/>
            <person name="Dibenedetto N."/>
            <person name="Worley J.N."/>
            <person name="Peltier J."/>
            <person name="Arrieta-Ortiz M.L."/>
            <person name="Rupa Christinal Immanuel S."/>
            <person name="Lavin R."/>
            <person name="Delaney M.L."/>
            <person name="Cummins C."/>
            <person name="Hoffmann M."/>
            <person name="Luo Y."/>
            <person name="Gonzalez-Escalona N."/>
            <person name="Allard M."/>
            <person name="Onderdonk A.B."/>
            <person name="Gerber G.K."/>
            <person name="Sonenshein A.L."/>
            <person name="Baliga N."/>
            <person name="Dupuy B."/>
            <person name="Bry L."/>
        </authorList>
    </citation>
    <scope>NUCLEOTIDE SEQUENCE [LARGE SCALE GENOMIC DNA]</scope>
    <source>
        <strain evidence="2 3">DSM 599</strain>
    </source>
</reference>
<feature type="transmembrane region" description="Helical" evidence="1">
    <location>
        <begin position="26"/>
        <end position="47"/>
    </location>
</feature>
<keyword evidence="1" id="KW-1133">Transmembrane helix</keyword>